<dbReference type="EMBL" id="NMUH01000143">
    <property type="protein sequence ID" value="MQL72820.1"/>
    <property type="molecule type" value="Genomic_DNA"/>
</dbReference>
<accession>A0A843TTM5</accession>
<comment type="caution">
    <text evidence="1">The sequence shown here is derived from an EMBL/GenBank/DDBJ whole genome shotgun (WGS) entry which is preliminary data.</text>
</comment>
<name>A0A843TTM5_COLES</name>
<sequence>MDLFHQVNSRVSAFFFRGLPFGFAREFDLVGDLTDLMQHFGAGAGVLGALPGNHFRSRVARRGPGPDPGAIDHGICHLDLTYHCGLLAKEISGFVGQKGIAYLLGVYWLSFRGDSVERFDLVDRDGLLTKKEFLADLFGVYWLRFDSVDYDDLLTKKEF</sequence>
<protein>
    <submittedName>
        <fullName evidence="1">Uncharacterized protein</fullName>
    </submittedName>
</protein>
<gene>
    <name evidence="1" type="ORF">Taro_005154</name>
</gene>
<organism evidence="1 2">
    <name type="scientific">Colocasia esculenta</name>
    <name type="common">Wild taro</name>
    <name type="synonym">Arum esculentum</name>
    <dbReference type="NCBI Taxonomy" id="4460"/>
    <lineage>
        <taxon>Eukaryota</taxon>
        <taxon>Viridiplantae</taxon>
        <taxon>Streptophyta</taxon>
        <taxon>Embryophyta</taxon>
        <taxon>Tracheophyta</taxon>
        <taxon>Spermatophyta</taxon>
        <taxon>Magnoliopsida</taxon>
        <taxon>Liliopsida</taxon>
        <taxon>Araceae</taxon>
        <taxon>Aroideae</taxon>
        <taxon>Colocasieae</taxon>
        <taxon>Colocasia</taxon>
    </lineage>
</organism>
<dbReference type="Proteomes" id="UP000652761">
    <property type="component" value="Unassembled WGS sequence"/>
</dbReference>
<evidence type="ECO:0000313" key="2">
    <source>
        <dbReference type="Proteomes" id="UP000652761"/>
    </source>
</evidence>
<dbReference type="AlphaFoldDB" id="A0A843TTM5"/>
<reference evidence="1" key="1">
    <citation type="submission" date="2017-07" db="EMBL/GenBank/DDBJ databases">
        <title>Taro Niue Genome Assembly and Annotation.</title>
        <authorList>
            <person name="Atibalentja N."/>
            <person name="Keating K."/>
            <person name="Fields C.J."/>
        </authorList>
    </citation>
    <scope>NUCLEOTIDE SEQUENCE</scope>
    <source>
        <strain evidence="1">Niue_2</strain>
        <tissue evidence="1">Leaf</tissue>
    </source>
</reference>
<proteinExistence type="predicted"/>
<evidence type="ECO:0000313" key="1">
    <source>
        <dbReference type="EMBL" id="MQL72820.1"/>
    </source>
</evidence>
<keyword evidence="2" id="KW-1185">Reference proteome</keyword>